<evidence type="ECO:0000313" key="1">
    <source>
        <dbReference type="EMBL" id="KAJ6639377.1"/>
    </source>
</evidence>
<dbReference type="AlphaFoldDB" id="A0A9Q0S055"/>
<accession>A0A9Q0S055</accession>
<keyword evidence="2" id="KW-1185">Reference proteome</keyword>
<dbReference type="Proteomes" id="UP001151699">
    <property type="component" value="Chromosome X"/>
</dbReference>
<reference evidence="1" key="1">
    <citation type="submission" date="2022-07" db="EMBL/GenBank/DDBJ databases">
        <authorList>
            <person name="Trinca V."/>
            <person name="Uliana J.V.C."/>
            <person name="Torres T.T."/>
            <person name="Ward R.J."/>
            <person name="Monesi N."/>
        </authorList>
    </citation>
    <scope>NUCLEOTIDE SEQUENCE</scope>
    <source>
        <strain evidence="1">HSMRA1968</strain>
        <tissue evidence="1">Whole embryos</tissue>
    </source>
</reference>
<comment type="caution">
    <text evidence="1">The sequence shown here is derived from an EMBL/GenBank/DDBJ whole genome shotgun (WGS) entry which is preliminary data.</text>
</comment>
<gene>
    <name evidence="1" type="ORF">Bhyg_12121</name>
</gene>
<organism evidence="1 2">
    <name type="scientific">Pseudolycoriella hygida</name>
    <dbReference type="NCBI Taxonomy" id="35572"/>
    <lineage>
        <taxon>Eukaryota</taxon>
        <taxon>Metazoa</taxon>
        <taxon>Ecdysozoa</taxon>
        <taxon>Arthropoda</taxon>
        <taxon>Hexapoda</taxon>
        <taxon>Insecta</taxon>
        <taxon>Pterygota</taxon>
        <taxon>Neoptera</taxon>
        <taxon>Endopterygota</taxon>
        <taxon>Diptera</taxon>
        <taxon>Nematocera</taxon>
        <taxon>Sciaroidea</taxon>
        <taxon>Sciaridae</taxon>
        <taxon>Pseudolycoriella</taxon>
    </lineage>
</organism>
<sequence>WMLTEPSNMELPLITMSVEQLSNAEQLMNTNEQFNTKPAAEDLIISNTCATESGEMSFIDDLVQISEMDMLKPKDDGLGKRDENELTRAFNETNFDSFSNFLTTVDDSGAWEIIDPEIISTPDVALLQKNVNRDSMTTLDNVVELISNQKSDDLASNVTYVLKP</sequence>
<proteinExistence type="predicted"/>
<feature type="non-terminal residue" evidence="1">
    <location>
        <position position="164"/>
    </location>
</feature>
<protein>
    <submittedName>
        <fullName evidence="1">Uncharacterized protein</fullName>
    </submittedName>
</protein>
<feature type="non-terminal residue" evidence="1">
    <location>
        <position position="1"/>
    </location>
</feature>
<evidence type="ECO:0000313" key="2">
    <source>
        <dbReference type="Proteomes" id="UP001151699"/>
    </source>
</evidence>
<dbReference type="EMBL" id="WJQU01000003">
    <property type="protein sequence ID" value="KAJ6639377.1"/>
    <property type="molecule type" value="Genomic_DNA"/>
</dbReference>
<name>A0A9Q0S055_9DIPT</name>